<dbReference type="Pfam" id="PF10517">
    <property type="entry name" value="DM13"/>
    <property type="match status" value="1"/>
</dbReference>
<keyword evidence="1" id="KW-1133">Transmembrane helix</keyword>
<evidence type="ECO:0000313" key="4">
    <source>
        <dbReference type="Proteomes" id="UP000191124"/>
    </source>
</evidence>
<accession>A0A1S9URG3</accession>
<dbReference type="PROSITE" id="PS51549">
    <property type="entry name" value="DM13"/>
    <property type="match status" value="1"/>
</dbReference>
<name>A0A1S9URG3_BACCE</name>
<comment type="caution">
    <text evidence="3">The sequence shown here is derived from an EMBL/GenBank/DDBJ whole genome shotgun (WGS) entry which is preliminary data.</text>
</comment>
<dbReference type="AlphaFoldDB" id="A0A1S9URG3"/>
<reference evidence="3 4" key="1">
    <citation type="submission" date="2017-01" db="EMBL/GenBank/DDBJ databases">
        <title>Bacillus cereus isolates.</title>
        <authorList>
            <person name="Beno S.M."/>
        </authorList>
    </citation>
    <scope>NUCLEOTIDE SEQUENCE [LARGE SCALE GENOMIC DNA]</scope>
    <source>
        <strain evidence="3 4">FSL M7-1219</strain>
    </source>
</reference>
<evidence type="ECO:0000259" key="2">
    <source>
        <dbReference type="PROSITE" id="PS51549"/>
    </source>
</evidence>
<dbReference type="RefSeq" id="WP_078180832.1">
    <property type="nucleotide sequence ID" value="NZ_MUAL01000022.1"/>
</dbReference>
<dbReference type="Proteomes" id="UP000191124">
    <property type="component" value="Unassembled WGS sequence"/>
</dbReference>
<feature type="transmembrane region" description="Helical" evidence="1">
    <location>
        <begin position="6"/>
        <end position="23"/>
    </location>
</feature>
<protein>
    <recommendedName>
        <fullName evidence="2">DM13 domain-containing protein</fullName>
    </recommendedName>
</protein>
<dbReference type="EMBL" id="MUAL01000022">
    <property type="protein sequence ID" value="OOR24813.1"/>
    <property type="molecule type" value="Genomic_DNA"/>
</dbReference>
<keyword evidence="1" id="KW-0472">Membrane</keyword>
<feature type="domain" description="DM13" evidence="2">
    <location>
        <begin position="62"/>
        <end position="172"/>
    </location>
</feature>
<keyword evidence="1" id="KW-0812">Transmembrane</keyword>
<dbReference type="InterPro" id="IPR019545">
    <property type="entry name" value="DM13_domain"/>
</dbReference>
<evidence type="ECO:0000313" key="3">
    <source>
        <dbReference type="EMBL" id="OOR24813.1"/>
    </source>
</evidence>
<proteinExistence type="predicted"/>
<organism evidence="3 4">
    <name type="scientific">Bacillus cereus</name>
    <dbReference type="NCBI Taxonomy" id="1396"/>
    <lineage>
        <taxon>Bacteria</taxon>
        <taxon>Bacillati</taxon>
        <taxon>Bacillota</taxon>
        <taxon>Bacilli</taxon>
        <taxon>Bacillales</taxon>
        <taxon>Bacillaceae</taxon>
        <taxon>Bacillus</taxon>
        <taxon>Bacillus cereus group</taxon>
    </lineage>
</organism>
<evidence type="ECO:0000256" key="1">
    <source>
        <dbReference type="SAM" id="Phobius"/>
    </source>
</evidence>
<gene>
    <name evidence="3" type="ORF">BW892_14085</name>
</gene>
<sequence length="173" mass="19801">MKRKYIWFIGGFIIVMGMLWSLFRPEKLFIDKQVNEALPQTEMQSMKTKQAQEQVQDQVQDQVISAGQFQNGVHETTGTATIYQLADGKRVLRLSNFSTSNGPDVRVVLVPTDRLKNNEDVKNHQYIELGKLKGNKGDQNYEIPEGIDVSTYGSVSVWCKRFNENFGAVYFKK</sequence>